<dbReference type="AlphaFoldDB" id="A0A919W3E6"/>
<name>A0A919W3E6_9ACTN</name>
<proteinExistence type="predicted"/>
<gene>
    <name evidence="2" type="ORF">Ato02nite_064750</name>
</gene>
<feature type="region of interest" description="Disordered" evidence="1">
    <location>
        <begin position="55"/>
        <end position="80"/>
    </location>
</feature>
<dbReference type="Proteomes" id="UP000677082">
    <property type="component" value="Unassembled WGS sequence"/>
</dbReference>
<accession>A0A919W3E6</accession>
<keyword evidence="3" id="KW-1185">Reference proteome</keyword>
<dbReference type="EMBL" id="BOQN01000085">
    <property type="protein sequence ID" value="GIM94682.1"/>
    <property type="molecule type" value="Genomic_DNA"/>
</dbReference>
<sequence length="114" mass="12159">MIKTFPCTAGPPPIVQGGTVRTTWEGALVRYPDGFARKEDPVNVFPFIAAEQTPPPCWPPPSKLGPVADTGSRRPHMPPIVCRPGAGRYVDDRSVRVRVDSAVVTVALPGATGK</sequence>
<evidence type="ECO:0000313" key="3">
    <source>
        <dbReference type="Proteomes" id="UP000677082"/>
    </source>
</evidence>
<evidence type="ECO:0000313" key="2">
    <source>
        <dbReference type="EMBL" id="GIM94682.1"/>
    </source>
</evidence>
<reference evidence="2 3" key="1">
    <citation type="submission" date="2021-03" db="EMBL/GenBank/DDBJ databases">
        <title>Whole genome shotgun sequence of Actinoplanes toevensis NBRC 105298.</title>
        <authorList>
            <person name="Komaki H."/>
            <person name="Tamura T."/>
        </authorList>
    </citation>
    <scope>NUCLEOTIDE SEQUENCE [LARGE SCALE GENOMIC DNA]</scope>
    <source>
        <strain evidence="2 3">NBRC 105298</strain>
    </source>
</reference>
<protein>
    <submittedName>
        <fullName evidence="2">Uncharacterized protein</fullName>
    </submittedName>
</protein>
<comment type="caution">
    <text evidence="2">The sequence shown here is derived from an EMBL/GenBank/DDBJ whole genome shotgun (WGS) entry which is preliminary data.</text>
</comment>
<evidence type="ECO:0000256" key="1">
    <source>
        <dbReference type="SAM" id="MobiDB-lite"/>
    </source>
</evidence>
<organism evidence="2 3">
    <name type="scientific">Paractinoplanes toevensis</name>
    <dbReference type="NCBI Taxonomy" id="571911"/>
    <lineage>
        <taxon>Bacteria</taxon>
        <taxon>Bacillati</taxon>
        <taxon>Actinomycetota</taxon>
        <taxon>Actinomycetes</taxon>
        <taxon>Micromonosporales</taxon>
        <taxon>Micromonosporaceae</taxon>
        <taxon>Paractinoplanes</taxon>
    </lineage>
</organism>